<evidence type="ECO:0000313" key="2">
    <source>
        <dbReference type="Proteomes" id="UP000439903"/>
    </source>
</evidence>
<name>A0A8H4EJU9_GIGMA</name>
<dbReference type="AlphaFoldDB" id="A0A8H4EJU9"/>
<evidence type="ECO:0000313" key="1">
    <source>
        <dbReference type="EMBL" id="KAF0501060.1"/>
    </source>
</evidence>
<reference evidence="1 2" key="1">
    <citation type="journal article" date="2019" name="Environ. Microbiol.">
        <title>At the nexus of three kingdoms: the genome of the mycorrhizal fungus Gigaspora margarita provides insights into plant, endobacterial and fungal interactions.</title>
        <authorList>
            <person name="Venice F."/>
            <person name="Ghignone S."/>
            <person name="Salvioli di Fossalunga A."/>
            <person name="Amselem J."/>
            <person name="Novero M."/>
            <person name="Xianan X."/>
            <person name="Sedzielewska Toro K."/>
            <person name="Morin E."/>
            <person name="Lipzen A."/>
            <person name="Grigoriev I.V."/>
            <person name="Henrissat B."/>
            <person name="Martin F.M."/>
            <person name="Bonfante P."/>
        </authorList>
    </citation>
    <scope>NUCLEOTIDE SEQUENCE [LARGE SCALE GENOMIC DNA]</scope>
    <source>
        <strain evidence="1 2">BEG34</strain>
    </source>
</reference>
<dbReference type="Proteomes" id="UP000439903">
    <property type="component" value="Unassembled WGS sequence"/>
</dbReference>
<dbReference type="OrthoDB" id="2482299at2759"/>
<dbReference type="EMBL" id="WTPW01000547">
    <property type="protein sequence ID" value="KAF0501060.1"/>
    <property type="molecule type" value="Genomic_DNA"/>
</dbReference>
<accession>A0A8H4EJU9</accession>
<gene>
    <name evidence="1" type="ORF">F8M41_020173</name>
</gene>
<proteinExistence type="predicted"/>
<organism evidence="1 2">
    <name type="scientific">Gigaspora margarita</name>
    <dbReference type="NCBI Taxonomy" id="4874"/>
    <lineage>
        <taxon>Eukaryota</taxon>
        <taxon>Fungi</taxon>
        <taxon>Fungi incertae sedis</taxon>
        <taxon>Mucoromycota</taxon>
        <taxon>Glomeromycotina</taxon>
        <taxon>Glomeromycetes</taxon>
        <taxon>Diversisporales</taxon>
        <taxon>Gigasporaceae</taxon>
        <taxon>Gigaspora</taxon>
    </lineage>
</organism>
<protein>
    <submittedName>
        <fullName evidence="1">Uncharacterized protein</fullName>
    </submittedName>
</protein>
<keyword evidence="2" id="KW-1185">Reference proteome</keyword>
<comment type="caution">
    <text evidence="1">The sequence shown here is derived from an EMBL/GenBank/DDBJ whole genome shotgun (WGS) entry which is preliminary data.</text>
</comment>
<sequence length="204" mass="22959">MISHKMKLTIIKLIAENEHWKNAVEGFAAAVQKNIKDASQKIIEKIDEIDGDDNENNTRHIDYDEIKRRAKEAAAKALAKVQDFLPNLSSDVGDLLNQISKHDQAIQKFGELTGAYKKLQAENKFLRESIKTMLDEINGKLNIDTLALNLTNGLNPLFESSDIKVNYETIKQKCKEALEEMQDFLGNIPADVDELLNQLPPPSS</sequence>